<dbReference type="Proteomes" id="UP001060085">
    <property type="component" value="Linkage Group LG06"/>
</dbReference>
<gene>
    <name evidence="1" type="ORF">M9H77_27470</name>
</gene>
<sequence length="103" mass="11594">MSDLGDNSEREISSMNQMSDEEDNVSLPPCQEDSISSYPGKGTKRKLTEPCSEVWKHFTKFTNDCGEQKACCHYCIQEYAASSFTNGTSMLKNHMTTLHKNTT</sequence>
<comment type="caution">
    <text evidence="1">The sequence shown here is derived from an EMBL/GenBank/DDBJ whole genome shotgun (WGS) entry which is preliminary data.</text>
</comment>
<evidence type="ECO:0000313" key="2">
    <source>
        <dbReference type="Proteomes" id="UP001060085"/>
    </source>
</evidence>
<evidence type="ECO:0000313" key="1">
    <source>
        <dbReference type="EMBL" id="KAI5658677.1"/>
    </source>
</evidence>
<accession>A0ACC0ACK1</accession>
<protein>
    <submittedName>
        <fullName evidence="1">Uncharacterized protein</fullName>
    </submittedName>
</protein>
<keyword evidence="2" id="KW-1185">Reference proteome</keyword>
<name>A0ACC0ACK1_CATRO</name>
<dbReference type="EMBL" id="CM044706">
    <property type="protein sequence ID" value="KAI5658677.1"/>
    <property type="molecule type" value="Genomic_DNA"/>
</dbReference>
<organism evidence="1 2">
    <name type="scientific">Catharanthus roseus</name>
    <name type="common">Madagascar periwinkle</name>
    <name type="synonym">Vinca rosea</name>
    <dbReference type="NCBI Taxonomy" id="4058"/>
    <lineage>
        <taxon>Eukaryota</taxon>
        <taxon>Viridiplantae</taxon>
        <taxon>Streptophyta</taxon>
        <taxon>Embryophyta</taxon>
        <taxon>Tracheophyta</taxon>
        <taxon>Spermatophyta</taxon>
        <taxon>Magnoliopsida</taxon>
        <taxon>eudicotyledons</taxon>
        <taxon>Gunneridae</taxon>
        <taxon>Pentapetalae</taxon>
        <taxon>asterids</taxon>
        <taxon>lamiids</taxon>
        <taxon>Gentianales</taxon>
        <taxon>Apocynaceae</taxon>
        <taxon>Rauvolfioideae</taxon>
        <taxon>Vinceae</taxon>
        <taxon>Catharanthinae</taxon>
        <taxon>Catharanthus</taxon>
    </lineage>
</organism>
<proteinExistence type="predicted"/>
<reference evidence="2" key="1">
    <citation type="journal article" date="2023" name="Nat. Plants">
        <title>Single-cell RNA sequencing provides a high-resolution roadmap for understanding the multicellular compartmentation of specialized metabolism.</title>
        <authorList>
            <person name="Sun S."/>
            <person name="Shen X."/>
            <person name="Li Y."/>
            <person name="Li Y."/>
            <person name="Wang S."/>
            <person name="Li R."/>
            <person name="Zhang H."/>
            <person name="Shen G."/>
            <person name="Guo B."/>
            <person name="Wei J."/>
            <person name="Xu J."/>
            <person name="St-Pierre B."/>
            <person name="Chen S."/>
            <person name="Sun C."/>
        </authorList>
    </citation>
    <scope>NUCLEOTIDE SEQUENCE [LARGE SCALE GENOMIC DNA]</scope>
</reference>